<keyword evidence="1" id="KW-0732">Signal</keyword>
<dbReference type="AlphaFoldDB" id="A0A1I8NCE3"/>
<proteinExistence type="predicted"/>
<feature type="chain" id="PRO_5044561498" evidence="1">
    <location>
        <begin position="23"/>
        <end position="188"/>
    </location>
</feature>
<dbReference type="SMART" id="SM00675">
    <property type="entry name" value="DM11"/>
    <property type="match status" value="1"/>
</dbReference>
<protein>
    <submittedName>
        <fullName evidence="4">Uncharacterized protein LOC101891662</fullName>
    </submittedName>
</protein>
<name>A0A1I8NCE3_MUSDO</name>
<dbReference type="VEuPathDB" id="VectorBase:MDOA013774"/>
<dbReference type="GeneID" id="101891662"/>
<organism evidence="2">
    <name type="scientific">Musca domestica</name>
    <name type="common">House fly</name>
    <dbReference type="NCBI Taxonomy" id="7370"/>
    <lineage>
        <taxon>Eukaryota</taxon>
        <taxon>Metazoa</taxon>
        <taxon>Ecdysozoa</taxon>
        <taxon>Arthropoda</taxon>
        <taxon>Hexapoda</taxon>
        <taxon>Insecta</taxon>
        <taxon>Pterygota</taxon>
        <taxon>Neoptera</taxon>
        <taxon>Endopterygota</taxon>
        <taxon>Diptera</taxon>
        <taxon>Brachycera</taxon>
        <taxon>Muscomorpha</taxon>
        <taxon>Muscoidea</taxon>
        <taxon>Muscidae</taxon>
        <taxon>Musca</taxon>
    </lineage>
</organism>
<sequence length="188" mass="21963">MNTLSLVFLIANWIGRNVLVSGQFNYCIEFLEPMVFAKCDDQPDHFLYKAVDISDLSFQHSREGDLIVKGPIKFITTLPENLPVTIETYKKERGEWQPTLFTLKREDVCISLFDERELWSTYWENTPKEQKTCPFSKGQILDMDFSEQISLNIPMPNVDGEYKSRIELGHQGDEFYMCAVAFIFMHRL</sequence>
<evidence type="ECO:0000256" key="1">
    <source>
        <dbReference type="SAM" id="SignalP"/>
    </source>
</evidence>
<dbReference type="InterPro" id="IPR006601">
    <property type="entry name" value="Uncharacterised_DM11_DROME"/>
</dbReference>
<accession>A0A1I8NCE3</accession>
<reference evidence="4" key="2">
    <citation type="submission" date="2025-04" db="UniProtKB">
        <authorList>
            <consortium name="RefSeq"/>
        </authorList>
    </citation>
    <scope>IDENTIFICATION</scope>
    <source>
        <strain evidence="4">Aabys</strain>
    </source>
</reference>
<dbReference type="KEGG" id="mde:101891662"/>
<dbReference type="OrthoDB" id="7975395at2759"/>
<feature type="signal peptide" evidence="1">
    <location>
        <begin position="1"/>
        <end position="22"/>
    </location>
</feature>
<dbReference type="VEuPathDB" id="VectorBase:MDOMA2_004576"/>
<evidence type="ECO:0000313" key="3">
    <source>
        <dbReference type="Proteomes" id="UP001652621"/>
    </source>
</evidence>
<dbReference type="EnsemblMetazoa" id="MDOA013774-RA">
    <property type="protein sequence ID" value="MDOA013774-PA"/>
    <property type="gene ID" value="MDOA013774"/>
</dbReference>
<keyword evidence="3" id="KW-1185">Reference proteome</keyword>
<evidence type="ECO:0000313" key="4">
    <source>
        <dbReference type="RefSeq" id="XP_005187384.1"/>
    </source>
</evidence>
<gene>
    <name evidence="2" type="primary">101891662</name>
    <name evidence="4" type="synonym">LOC101891662</name>
</gene>
<dbReference type="Proteomes" id="UP001652621">
    <property type="component" value="Unplaced"/>
</dbReference>
<dbReference type="RefSeq" id="XP_005187384.1">
    <property type="nucleotide sequence ID" value="XM_005187327.3"/>
</dbReference>
<evidence type="ECO:0000313" key="2">
    <source>
        <dbReference type="EnsemblMetazoa" id="MDOA013774-PA"/>
    </source>
</evidence>
<reference evidence="2" key="1">
    <citation type="submission" date="2020-05" db="UniProtKB">
        <authorList>
            <consortium name="EnsemblMetazoa"/>
        </authorList>
    </citation>
    <scope>IDENTIFICATION</scope>
    <source>
        <strain evidence="2">Aabys</strain>
    </source>
</reference>